<dbReference type="SUPFAM" id="SSF52833">
    <property type="entry name" value="Thioredoxin-like"/>
    <property type="match status" value="1"/>
</dbReference>
<dbReference type="InterPro" id="IPR007494">
    <property type="entry name" value="Glutaredoxin2_C"/>
</dbReference>
<dbReference type="RefSeq" id="WP_126600630.1">
    <property type="nucleotide sequence ID" value="NZ_LR134510.1"/>
</dbReference>
<dbReference type="SFLD" id="SFLDG01204">
    <property type="entry name" value="Grx2-like.1"/>
    <property type="match status" value="1"/>
</dbReference>
<dbReference type="SUPFAM" id="SSF47616">
    <property type="entry name" value="GST C-terminal domain-like"/>
    <property type="match status" value="1"/>
</dbReference>
<accession>A0A448TW24</accession>
<dbReference type="NCBIfam" id="TIGR02182">
    <property type="entry name" value="GRXB"/>
    <property type="match status" value="1"/>
</dbReference>
<dbReference type="GO" id="GO:0005829">
    <property type="term" value="C:cytosol"/>
    <property type="evidence" value="ECO:0007669"/>
    <property type="project" value="InterPro"/>
</dbReference>
<proteinExistence type="predicted"/>
<organism evidence="2 3">
    <name type="scientific">Actinobacillus delphinicola</name>
    <dbReference type="NCBI Taxonomy" id="51161"/>
    <lineage>
        <taxon>Bacteria</taxon>
        <taxon>Pseudomonadati</taxon>
        <taxon>Pseudomonadota</taxon>
        <taxon>Gammaproteobacteria</taxon>
        <taxon>Pasteurellales</taxon>
        <taxon>Pasteurellaceae</taxon>
        <taxon>Actinobacillus</taxon>
    </lineage>
</organism>
<evidence type="ECO:0000259" key="1">
    <source>
        <dbReference type="PROSITE" id="PS50404"/>
    </source>
</evidence>
<dbReference type="InterPro" id="IPR004045">
    <property type="entry name" value="Glutathione_S-Trfase_N"/>
</dbReference>
<dbReference type="SFLD" id="SFLDS00019">
    <property type="entry name" value="Glutathione_Transferase_(cytos"/>
    <property type="match status" value="1"/>
</dbReference>
<evidence type="ECO:0000313" key="2">
    <source>
        <dbReference type="EMBL" id="VEJ10145.1"/>
    </source>
</evidence>
<name>A0A448TW24_9PAST</name>
<dbReference type="PROSITE" id="PS50404">
    <property type="entry name" value="GST_NTER"/>
    <property type="match status" value="1"/>
</dbReference>
<dbReference type="Pfam" id="PF04399">
    <property type="entry name" value="Glutaredoxin2_C"/>
    <property type="match status" value="1"/>
</dbReference>
<keyword evidence="3" id="KW-1185">Reference proteome</keyword>
<dbReference type="InterPro" id="IPR036249">
    <property type="entry name" value="Thioredoxin-like_sf"/>
</dbReference>
<dbReference type="Pfam" id="PF13417">
    <property type="entry name" value="GST_N_3"/>
    <property type="match status" value="1"/>
</dbReference>
<dbReference type="Proteomes" id="UP000279799">
    <property type="component" value="Chromosome"/>
</dbReference>
<dbReference type="InterPro" id="IPR011901">
    <property type="entry name" value="Grx2"/>
</dbReference>
<sequence length="215" mass="24872">MKLYLYDHCPYCVRPRMLVGLKNLRVEEVTLLNDNEATPMALIGKKVVPILVKDDGCAMGESLDIVRYFDEKFGPKILKDEVRPEIKAWCEDVGSYYYRLLHPRCIQLGLPEFSTAGAIEYFVKKKSVKIGNFEQNVRNSAYYIEKLELDLARLGALIKKPTSLNDELSYEDILVFPMLRNLTCVKGLRFPHKVKTYVENMAKATHIPLFYDKQR</sequence>
<dbReference type="SFLD" id="SFLDG01183">
    <property type="entry name" value="Grx2-like"/>
    <property type="match status" value="1"/>
</dbReference>
<dbReference type="Gene3D" id="3.40.30.10">
    <property type="entry name" value="Glutaredoxin"/>
    <property type="match status" value="1"/>
</dbReference>
<reference evidence="2 3" key="1">
    <citation type="submission" date="2018-12" db="EMBL/GenBank/DDBJ databases">
        <authorList>
            <consortium name="Pathogen Informatics"/>
        </authorList>
    </citation>
    <scope>NUCLEOTIDE SEQUENCE [LARGE SCALE GENOMIC DNA]</scope>
    <source>
        <strain evidence="2 3">NCTC12871</strain>
    </source>
</reference>
<feature type="domain" description="GST N-terminal" evidence="1">
    <location>
        <begin position="1"/>
        <end position="77"/>
    </location>
</feature>
<dbReference type="KEGG" id="adp:NCTC12871_01655"/>
<dbReference type="NCBIfam" id="NF007702">
    <property type="entry name" value="PRK10387.1"/>
    <property type="match status" value="1"/>
</dbReference>
<dbReference type="InterPro" id="IPR036282">
    <property type="entry name" value="Glutathione-S-Trfase_C_sf"/>
</dbReference>
<dbReference type="Gene3D" id="1.20.1050.10">
    <property type="match status" value="1"/>
</dbReference>
<dbReference type="OrthoDB" id="5291571at2"/>
<dbReference type="EMBL" id="LR134510">
    <property type="protein sequence ID" value="VEJ10145.1"/>
    <property type="molecule type" value="Genomic_DNA"/>
</dbReference>
<dbReference type="AlphaFoldDB" id="A0A448TW24"/>
<evidence type="ECO:0000313" key="3">
    <source>
        <dbReference type="Proteomes" id="UP000279799"/>
    </source>
</evidence>
<gene>
    <name evidence="2" type="primary">grxB</name>
    <name evidence="2" type="ORF">NCTC12871_01655</name>
</gene>
<protein>
    <submittedName>
        <fullName evidence="2">Glutaredoxin</fullName>
    </submittedName>
</protein>
<dbReference type="CDD" id="cd03199">
    <property type="entry name" value="GST_C_GRX2"/>
    <property type="match status" value="1"/>
</dbReference>
<dbReference type="InterPro" id="IPR040079">
    <property type="entry name" value="Glutathione_S-Trfase"/>
</dbReference>